<evidence type="ECO:0000256" key="1">
    <source>
        <dbReference type="SAM" id="MobiDB-lite"/>
    </source>
</evidence>
<accession>A0A3N4RFR0</accession>
<protein>
    <submittedName>
        <fullName evidence="3">Uncharacterized protein</fullName>
    </submittedName>
</protein>
<evidence type="ECO:0000256" key="2">
    <source>
        <dbReference type="SAM" id="Phobius"/>
    </source>
</evidence>
<name>A0A3N4RFR0_9ACTN</name>
<keyword evidence="2" id="KW-1133">Transmembrane helix</keyword>
<gene>
    <name evidence="3" type="ORF">EDD38_0418</name>
</gene>
<dbReference type="Proteomes" id="UP000266906">
    <property type="component" value="Unassembled WGS sequence"/>
</dbReference>
<feature type="transmembrane region" description="Helical" evidence="2">
    <location>
        <begin position="26"/>
        <end position="43"/>
    </location>
</feature>
<keyword evidence="2" id="KW-0812">Transmembrane</keyword>
<sequence length="92" mass="9884">MGCLLMLLGWAGIVWVFVMGVFGGDWSLAGLVMPLSGFVLFVANEVRRGEMRREQQAAAEAGERRRREEAERQAPAGPPARPDGDGPDAAAT</sequence>
<evidence type="ECO:0000313" key="3">
    <source>
        <dbReference type="EMBL" id="RPE32173.1"/>
    </source>
</evidence>
<organism evidence="3 4">
    <name type="scientific">Kitasatospora cineracea</name>
    <dbReference type="NCBI Taxonomy" id="88074"/>
    <lineage>
        <taxon>Bacteria</taxon>
        <taxon>Bacillati</taxon>
        <taxon>Actinomycetota</taxon>
        <taxon>Actinomycetes</taxon>
        <taxon>Kitasatosporales</taxon>
        <taxon>Streptomycetaceae</taxon>
        <taxon>Kitasatospora</taxon>
    </lineage>
</organism>
<feature type="region of interest" description="Disordered" evidence="1">
    <location>
        <begin position="49"/>
        <end position="92"/>
    </location>
</feature>
<keyword evidence="2" id="KW-0472">Membrane</keyword>
<dbReference type="AlphaFoldDB" id="A0A3N4RFR0"/>
<feature type="compositionally biased region" description="Basic and acidic residues" evidence="1">
    <location>
        <begin position="49"/>
        <end position="72"/>
    </location>
</feature>
<reference evidence="3 4" key="1">
    <citation type="submission" date="2018-11" db="EMBL/GenBank/DDBJ databases">
        <title>Sequencing the genomes of 1000 actinobacteria strains.</title>
        <authorList>
            <person name="Klenk H.-P."/>
        </authorList>
    </citation>
    <scope>NUCLEOTIDE SEQUENCE [LARGE SCALE GENOMIC DNA]</scope>
    <source>
        <strain evidence="3 4">DSM 44781</strain>
    </source>
</reference>
<keyword evidence="4" id="KW-1185">Reference proteome</keyword>
<comment type="caution">
    <text evidence="3">The sequence shown here is derived from an EMBL/GenBank/DDBJ whole genome shotgun (WGS) entry which is preliminary data.</text>
</comment>
<dbReference type="RefSeq" id="WP_123817174.1">
    <property type="nucleotide sequence ID" value="NZ_RKQG01000001.1"/>
</dbReference>
<dbReference type="EMBL" id="RKQG01000001">
    <property type="protein sequence ID" value="RPE32173.1"/>
    <property type="molecule type" value="Genomic_DNA"/>
</dbReference>
<proteinExistence type="predicted"/>
<evidence type="ECO:0000313" key="4">
    <source>
        <dbReference type="Proteomes" id="UP000266906"/>
    </source>
</evidence>